<comment type="caution">
    <text evidence="1">The sequence shown here is derived from an EMBL/GenBank/DDBJ whole genome shotgun (WGS) entry which is preliminary data.</text>
</comment>
<protein>
    <submittedName>
        <fullName evidence="1">Uncharacterized protein</fullName>
    </submittedName>
</protein>
<evidence type="ECO:0000313" key="1">
    <source>
        <dbReference type="EMBL" id="RYJ40562.1"/>
    </source>
</evidence>
<proteinExistence type="predicted"/>
<dbReference type="EMBL" id="JUIW01000013">
    <property type="protein sequence ID" value="RYJ40562.1"/>
    <property type="molecule type" value="Genomic_DNA"/>
</dbReference>
<evidence type="ECO:0000313" key="2">
    <source>
        <dbReference type="Proteomes" id="UP000289775"/>
    </source>
</evidence>
<gene>
    <name evidence="1" type="ORF">NU09_3392</name>
</gene>
<organism evidence="1 2">
    <name type="scientific">Flavobacterium beibuense</name>
    <dbReference type="NCBI Taxonomy" id="657326"/>
    <lineage>
        <taxon>Bacteria</taxon>
        <taxon>Pseudomonadati</taxon>
        <taxon>Bacteroidota</taxon>
        <taxon>Flavobacteriia</taxon>
        <taxon>Flavobacteriales</taxon>
        <taxon>Flavobacteriaceae</taxon>
        <taxon>Flavobacterium</taxon>
    </lineage>
</organism>
<keyword evidence="2" id="KW-1185">Reference proteome</keyword>
<accession>A0A444W4C8</accession>
<dbReference type="AlphaFoldDB" id="A0A444W4C8"/>
<dbReference type="Proteomes" id="UP000289775">
    <property type="component" value="Unassembled WGS sequence"/>
</dbReference>
<reference evidence="1 2" key="1">
    <citation type="submission" date="2014-12" db="EMBL/GenBank/DDBJ databases">
        <title>Genome sequence of Flavobacterium beibuense RSKm HC5.</title>
        <authorList>
            <person name="Kim J.F."/>
            <person name="Song J.Y."/>
            <person name="Kwak M.-J."/>
            <person name="Lee S.-W."/>
        </authorList>
    </citation>
    <scope>NUCLEOTIDE SEQUENCE [LARGE SCALE GENOMIC DNA]</scope>
    <source>
        <strain evidence="1 2">RSKm HC5</strain>
    </source>
</reference>
<name>A0A444W4C8_9FLAO</name>
<sequence length="42" mass="5201">MKSCNLAIDKETLLIKLYMQKEIEVYYDMHTRDYFIDLHFLD</sequence>